<keyword evidence="5 10" id="KW-0997">Cell inner membrane</keyword>
<keyword evidence="7" id="KW-0653">Protein transport</keyword>
<evidence type="ECO:0000313" key="16">
    <source>
        <dbReference type="Proteomes" id="UP001054892"/>
    </source>
</evidence>
<dbReference type="InterPro" id="IPR049179">
    <property type="entry name" value="T2SSK_SAM-like_2nd"/>
</dbReference>
<evidence type="ECO:0000256" key="10">
    <source>
        <dbReference type="PIRNR" id="PIRNR002786"/>
    </source>
</evidence>
<dbReference type="RefSeq" id="WP_173173621.1">
    <property type="nucleotide sequence ID" value="NZ_AP023189.1"/>
</dbReference>
<evidence type="ECO:0000256" key="5">
    <source>
        <dbReference type="ARBA" id="ARBA00022519"/>
    </source>
</evidence>
<dbReference type="InterPro" id="IPR038072">
    <property type="entry name" value="GspK_central_sf"/>
</dbReference>
<sequence>MTRQRGMAMITVLLVVAVVTVVCAGMIARQQLAIRSSANQLHARQALQYALGGEALARGMLQRDLRAGDPRTPVDHLGEAWARPLNNFPLDDGGELLVRIEDATSRFNLNALVRQGRVNEQSLQQFRRLLLRLQIEAPYAERLVDWLDKDQEPTGANGAEDNEYLLSQPPYRAANRAMVDVSELRLLAGMTEADYRRLLPYVSALPDDATLNVNTAGAMVLSSLADSLTPSVGEALVAARGKAGFQTLDAFLGQSALAGMGMQAQGLAVGSEYFRVTSEVHLGGRRQVLVSTLQRSNDGRVRVLSRDMGQGGLPPALLKEKDEE</sequence>
<evidence type="ECO:0000256" key="7">
    <source>
        <dbReference type="ARBA" id="ARBA00022927"/>
    </source>
</evidence>
<dbReference type="SUPFAM" id="SSF54523">
    <property type="entry name" value="Pili subunits"/>
    <property type="match status" value="1"/>
</dbReference>
<evidence type="ECO:0000259" key="12">
    <source>
        <dbReference type="Pfam" id="PF21687"/>
    </source>
</evidence>
<evidence type="ECO:0000256" key="3">
    <source>
        <dbReference type="ARBA" id="ARBA00022448"/>
    </source>
</evidence>
<dbReference type="KEGG" id="ptw:TUM18999_17270"/>
<accession>A0A6J4E2U4</accession>
<evidence type="ECO:0000313" key="13">
    <source>
        <dbReference type="EMBL" id="BCG23536.1"/>
    </source>
</evidence>
<protein>
    <recommendedName>
        <fullName evidence="10">Type II secretion system protein K</fullName>
    </recommendedName>
</protein>
<dbReference type="EMBL" id="AP023189">
    <property type="protein sequence ID" value="BCG23536.1"/>
    <property type="molecule type" value="Genomic_DNA"/>
</dbReference>
<dbReference type="PANTHER" id="PTHR38831:SF1">
    <property type="entry name" value="TYPE II SECRETION SYSTEM PROTEIN K-RELATED"/>
    <property type="match status" value="1"/>
</dbReference>
<dbReference type="Gene3D" id="1.10.40.60">
    <property type="entry name" value="EpsJ-like"/>
    <property type="match status" value="2"/>
</dbReference>
<dbReference type="GO" id="GO:0005886">
    <property type="term" value="C:plasma membrane"/>
    <property type="evidence" value="ECO:0007669"/>
    <property type="project" value="UniProtKB-SubCell"/>
</dbReference>
<evidence type="ECO:0000256" key="2">
    <source>
        <dbReference type="ARBA" id="ARBA00007246"/>
    </source>
</evidence>
<keyword evidence="6" id="KW-0812">Transmembrane</keyword>
<keyword evidence="16" id="KW-1185">Reference proteome</keyword>
<evidence type="ECO:0000259" key="11">
    <source>
        <dbReference type="Pfam" id="PF03934"/>
    </source>
</evidence>
<comment type="similarity">
    <text evidence="2 10">Belongs to the GSP K family.</text>
</comment>
<evidence type="ECO:0000313" key="15">
    <source>
        <dbReference type="Proteomes" id="UP000509383"/>
    </source>
</evidence>
<dbReference type="EMBL" id="BQKM01000002">
    <property type="protein sequence ID" value="GJN51580.1"/>
    <property type="molecule type" value="Genomic_DNA"/>
</dbReference>
<dbReference type="AlphaFoldDB" id="A0A6J4E2U4"/>
<evidence type="ECO:0000256" key="4">
    <source>
        <dbReference type="ARBA" id="ARBA00022475"/>
    </source>
</evidence>
<dbReference type="InterPro" id="IPR045584">
    <property type="entry name" value="Pilin-like"/>
</dbReference>
<feature type="domain" description="T2SS protein K second SAM-like" evidence="11">
    <location>
        <begin position="211"/>
        <end position="269"/>
    </location>
</feature>
<evidence type="ECO:0000256" key="9">
    <source>
        <dbReference type="ARBA" id="ARBA00023136"/>
    </source>
</evidence>
<dbReference type="GO" id="GO:0009306">
    <property type="term" value="P:protein secretion"/>
    <property type="evidence" value="ECO:0007669"/>
    <property type="project" value="InterPro"/>
</dbReference>
<evidence type="ECO:0000256" key="1">
    <source>
        <dbReference type="ARBA" id="ARBA00004533"/>
    </source>
</evidence>
<dbReference type="Pfam" id="PF21687">
    <property type="entry name" value="T2SSK_1st"/>
    <property type="match status" value="1"/>
</dbReference>
<evidence type="ECO:0000256" key="6">
    <source>
        <dbReference type="ARBA" id="ARBA00022692"/>
    </source>
</evidence>
<dbReference type="NCBIfam" id="NF037980">
    <property type="entry name" value="T2SS_GspK"/>
    <property type="match status" value="1"/>
</dbReference>
<dbReference type="Gene3D" id="3.30.1300.30">
    <property type="entry name" value="GSPII I/J protein-like"/>
    <property type="match status" value="1"/>
</dbReference>
<feature type="domain" description="T2SS protein K first SAM-like" evidence="12">
    <location>
        <begin position="105"/>
        <end position="207"/>
    </location>
</feature>
<name>A0A6J4E2U4_9PSED</name>
<reference evidence="13 15" key="1">
    <citation type="submission" date="2020-05" db="EMBL/GenBank/DDBJ databases">
        <title>Characterization of novel class B3 metallo-beta-lactamase from novel Pseudomonas species.</title>
        <authorList>
            <person name="Yamada K."/>
            <person name="Aoki K."/>
            <person name="Ishii Y."/>
        </authorList>
    </citation>
    <scope>NUCLEOTIDE SEQUENCE [LARGE SCALE GENOMIC DNA]</scope>
    <source>
        <strain evidence="13 15">TUM18999</strain>
        <strain evidence="14 16">TUM20286</strain>
    </source>
</reference>
<keyword evidence="8" id="KW-1133">Transmembrane helix</keyword>
<proteinExistence type="inferred from homology"/>
<gene>
    <name evidence="13" type="primary">xcpX_1</name>
    <name evidence="13" type="ORF">TUM18999_17270</name>
    <name evidence="14" type="ORF">TUM20286_13320</name>
</gene>
<dbReference type="PANTHER" id="PTHR38831">
    <property type="entry name" value="TYPE II SECRETION SYSTEM PROTEIN K"/>
    <property type="match status" value="1"/>
</dbReference>
<dbReference type="InterPro" id="IPR005628">
    <property type="entry name" value="GspK"/>
</dbReference>
<dbReference type="Proteomes" id="UP001054892">
    <property type="component" value="Unassembled WGS sequence"/>
</dbReference>
<keyword evidence="3 10" id="KW-0813">Transport</keyword>
<evidence type="ECO:0000313" key="14">
    <source>
        <dbReference type="EMBL" id="GJN51580.1"/>
    </source>
</evidence>
<dbReference type="Pfam" id="PF03934">
    <property type="entry name" value="T2SSK"/>
    <property type="match status" value="1"/>
</dbReference>
<dbReference type="InterPro" id="IPR049031">
    <property type="entry name" value="T2SSK_SAM-like_1st"/>
</dbReference>
<keyword evidence="4 10" id="KW-1003">Cell membrane</keyword>
<keyword evidence="9 10" id="KW-0472">Membrane</keyword>
<dbReference type="Proteomes" id="UP000509383">
    <property type="component" value="Chromosome"/>
</dbReference>
<organism evidence="13 15">
    <name type="scientific">Pseudomonas tohonis</name>
    <dbReference type="NCBI Taxonomy" id="2725477"/>
    <lineage>
        <taxon>Bacteria</taxon>
        <taxon>Pseudomonadati</taxon>
        <taxon>Pseudomonadota</taxon>
        <taxon>Gammaproteobacteria</taxon>
        <taxon>Pseudomonadales</taxon>
        <taxon>Pseudomonadaceae</taxon>
        <taxon>Pseudomonas</taxon>
    </lineage>
</organism>
<dbReference type="SUPFAM" id="SSF158544">
    <property type="entry name" value="GspK insert domain-like"/>
    <property type="match status" value="1"/>
</dbReference>
<dbReference type="PIRSF" id="PIRSF002786">
    <property type="entry name" value="XcpX"/>
    <property type="match status" value="1"/>
</dbReference>
<evidence type="ECO:0000256" key="8">
    <source>
        <dbReference type="ARBA" id="ARBA00022989"/>
    </source>
</evidence>
<comment type="subcellular location">
    <subcellularLocation>
        <location evidence="1 10">Cell inner membrane</location>
    </subcellularLocation>
</comment>